<evidence type="ECO:0000313" key="4">
    <source>
        <dbReference type="Proteomes" id="UP000539957"/>
    </source>
</evidence>
<evidence type="ECO:0000313" key="3">
    <source>
        <dbReference type="EMBL" id="MBB4796558.1"/>
    </source>
</evidence>
<reference evidence="3 4" key="1">
    <citation type="submission" date="2020-08" db="EMBL/GenBank/DDBJ databases">
        <title>Functional genomics of gut bacteria from endangered species of beetles.</title>
        <authorList>
            <person name="Carlos-Shanley C."/>
        </authorList>
    </citation>
    <scope>NUCLEOTIDE SEQUENCE [LARGE SCALE GENOMIC DNA]</scope>
    <source>
        <strain evidence="3 4">S00123</strain>
    </source>
</reference>
<dbReference type="RefSeq" id="WP_184266169.1">
    <property type="nucleotide sequence ID" value="NZ_JACHKY010000001.1"/>
</dbReference>
<keyword evidence="1" id="KW-1133">Transmembrane helix</keyword>
<dbReference type="Proteomes" id="UP000539957">
    <property type="component" value="Unassembled WGS sequence"/>
</dbReference>
<dbReference type="GO" id="GO:0004175">
    <property type="term" value="F:endopeptidase activity"/>
    <property type="evidence" value="ECO:0007669"/>
    <property type="project" value="UniProtKB-ARBA"/>
</dbReference>
<feature type="transmembrane region" description="Helical" evidence="1">
    <location>
        <begin position="180"/>
        <end position="197"/>
    </location>
</feature>
<dbReference type="EMBL" id="JACHKY010000001">
    <property type="protein sequence ID" value="MBB4796558.1"/>
    <property type="molecule type" value="Genomic_DNA"/>
</dbReference>
<proteinExistence type="predicted"/>
<gene>
    <name evidence="3" type="ORF">HNP32_000272</name>
</gene>
<dbReference type="InterPro" id="IPR003675">
    <property type="entry name" value="Rce1/LyrA-like_dom"/>
</dbReference>
<organism evidence="3 4">
    <name type="scientific">Brevundimonas bullata</name>
    <dbReference type="NCBI Taxonomy" id="13160"/>
    <lineage>
        <taxon>Bacteria</taxon>
        <taxon>Pseudomonadati</taxon>
        <taxon>Pseudomonadota</taxon>
        <taxon>Alphaproteobacteria</taxon>
        <taxon>Caulobacterales</taxon>
        <taxon>Caulobacteraceae</taxon>
        <taxon>Brevundimonas</taxon>
    </lineage>
</organism>
<keyword evidence="3" id="KW-0378">Hydrolase</keyword>
<sequence>MNTAASTGDHAGRRGAAKRDFPYYAGDPVEISGRGWLVIMLALGVAFAQLELLPLKTLPLNFIPALLFTGLPLLALMAVTGWRAPAVFRPMGFKGLFTGLGFALLTIVSSMIVGLLMTRVMELAPNNSVADLATAGTAELLLFLPRTFIQLIGEELITILPLLAVLWLCVSRFGLSRRRALVIAVIASTLLFAALHLPTYGWNVVQCLGTIGTARLVLTLAYVLTRNLWVSVTAHVANDWSLFLMSFAGGHLPIGTDT</sequence>
<dbReference type="GO" id="GO:0080120">
    <property type="term" value="P:CAAX-box protein maturation"/>
    <property type="evidence" value="ECO:0007669"/>
    <property type="project" value="UniProtKB-ARBA"/>
</dbReference>
<feature type="transmembrane region" description="Helical" evidence="1">
    <location>
        <begin position="31"/>
        <end position="50"/>
    </location>
</feature>
<evidence type="ECO:0000259" key="2">
    <source>
        <dbReference type="Pfam" id="PF02517"/>
    </source>
</evidence>
<feature type="transmembrane region" description="Helical" evidence="1">
    <location>
        <begin position="62"/>
        <end position="84"/>
    </location>
</feature>
<dbReference type="Pfam" id="PF02517">
    <property type="entry name" value="Rce1-like"/>
    <property type="match status" value="1"/>
</dbReference>
<keyword evidence="1" id="KW-0472">Membrane</keyword>
<name>A0A7W7ILZ2_9CAUL</name>
<feature type="transmembrane region" description="Helical" evidence="1">
    <location>
        <begin position="148"/>
        <end position="168"/>
    </location>
</feature>
<accession>A0A7W7ILZ2</accession>
<dbReference type="AlphaFoldDB" id="A0A7W7ILZ2"/>
<feature type="transmembrane region" description="Helical" evidence="1">
    <location>
        <begin position="203"/>
        <end position="224"/>
    </location>
</feature>
<keyword evidence="1" id="KW-0812">Transmembrane</keyword>
<keyword evidence="4" id="KW-1185">Reference proteome</keyword>
<evidence type="ECO:0000256" key="1">
    <source>
        <dbReference type="SAM" id="Phobius"/>
    </source>
</evidence>
<dbReference type="GO" id="GO:0006508">
    <property type="term" value="P:proteolysis"/>
    <property type="evidence" value="ECO:0007669"/>
    <property type="project" value="UniProtKB-KW"/>
</dbReference>
<comment type="caution">
    <text evidence="3">The sequence shown here is derived from an EMBL/GenBank/DDBJ whole genome shotgun (WGS) entry which is preliminary data.</text>
</comment>
<keyword evidence="3" id="KW-0645">Protease</keyword>
<protein>
    <submittedName>
        <fullName evidence="3">Membrane protease YdiL (CAAX protease family)</fullName>
    </submittedName>
</protein>
<feature type="domain" description="CAAX prenyl protease 2/Lysostaphin resistance protein A-like" evidence="2">
    <location>
        <begin position="139"/>
        <end position="240"/>
    </location>
</feature>
<feature type="transmembrane region" description="Helical" evidence="1">
    <location>
        <begin position="96"/>
        <end position="117"/>
    </location>
</feature>